<keyword evidence="1" id="KW-0812">Transmembrane</keyword>
<dbReference type="Proteomes" id="UP000070256">
    <property type="component" value="Unassembled WGS sequence"/>
</dbReference>
<evidence type="ECO:0000256" key="1">
    <source>
        <dbReference type="SAM" id="Phobius"/>
    </source>
</evidence>
<sequence length="107" mass="11174">MVDELSRGEVKFTVDSIPEADMSNVPGGYRKTGPSYVWTGDGAADILATLLTGKGGYSIVIPPSGGTGEGVPEDKFLYGIVIAMAAVLVILIGVLFWKGRGGRSQNL</sequence>
<gene>
    <name evidence="2" type="ORF">AKJ58_00935</name>
</gene>
<protein>
    <submittedName>
        <fullName evidence="2">Uncharacterized protein</fullName>
    </submittedName>
</protein>
<organism evidence="2 3">
    <name type="scientific">candidate division MSBL1 archaeon SCGC-AAA385D11</name>
    <dbReference type="NCBI Taxonomy" id="1698286"/>
    <lineage>
        <taxon>Archaea</taxon>
        <taxon>Methanobacteriati</taxon>
        <taxon>Methanobacteriota</taxon>
        <taxon>candidate division MSBL1</taxon>
    </lineage>
</organism>
<keyword evidence="3" id="KW-1185">Reference proteome</keyword>
<proteinExistence type="predicted"/>
<keyword evidence="1" id="KW-0472">Membrane</keyword>
<feature type="transmembrane region" description="Helical" evidence="1">
    <location>
        <begin position="76"/>
        <end position="97"/>
    </location>
</feature>
<comment type="caution">
    <text evidence="2">The sequence shown here is derived from an EMBL/GenBank/DDBJ whole genome shotgun (WGS) entry which is preliminary data.</text>
</comment>
<accession>A0A133VNV1</accession>
<dbReference type="EMBL" id="LHYK01000012">
    <property type="protein sequence ID" value="KXB08100.1"/>
    <property type="molecule type" value="Genomic_DNA"/>
</dbReference>
<reference evidence="2 3" key="1">
    <citation type="journal article" date="2016" name="Sci. Rep.">
        <title>Metabolic traits of an uncultured archaeal lineage -MSBL1- from brine pools of the Red Sea.</title>
        <authorList>
            <person name="Mwirichia R."/>
            <person name="Alam I."/>
            <person name="Rashid M."/>
            <person name="Vinu M."/>
            <person name="Ba-Alawi W."/>
            <person name="Anthony Kamau A."/>
            <person name="Kamanda Ngugi D."/>
            <person name="Goker M."/>
            <person name="Klenk H.P."/>
            <person name="Bajic V."/>
            <person name="Stingl U."/>
        </authorList>
    </citation>
    <scope>NUCLEOTIDE SEQUENCE [LARGE SCALE GENOMIC DNA]</scope>
    <source>
        <strain evidence="2">SCGC-AAA385D11</strain>
    </source>
</reference>
<dbReference type="AlphaFoldDB" id="A0A133VNV1"/>
<evidence type="ECO:0000313" key="2">
    <source>
        <dbReference type="EMBL" id="KXB08100.1"/>
    </source>
</evidence>
<name>A0A133VNV1_9EURY</name>
<evidence type="ECO:0000313" key="3">
    <source>
        <dbReference type="Proteomes" id="UP000070256"/>
    </source>
</evidence>
<keyword evidence="1" id="KW-1133">Transmembrane helix</keyword>